<dbReference type="Proteomes" id="UP000281468">
    <property type="component" value="Unassembled WGS sequence"/>
</dbReference>
<evidence type="ECO:0000313" key="2">
    <source>
        <dbReference type="EMBL" id="RMY88380.1"/>
    </source>
</evidence>
<proteinExistence type="predicted"/>
<evidence type="ECO:0000256" key="1">
    <source>
        <dbReference type="SAM" id="MobiDB-lite"/>
    </source>
</evidence>
<accession>A0A3M7FHP0</accession>
<feature type="region of interest" description="Disordered" evidence="1">
    <location>
        <begin position="614"/>
        <end position="637"/>
    </location>
</feature>
<feature type="compositionally biased region" description="Polar residues" evidence="1">
    <location>
        <begin position="196"/>
        <end position="209"/>
    </location>
</feature>
<feature type="compositionally biased region" description="Polar residues" evidence="1">
    <location>
        <begin position="353"/>
        <end position="364"/>
    </location>
</feature>
<reference evidence="2 3" key="1">
    <citation type="journal article" date="2018" name="BMC Genomics">
        <title>Genomic evidence for intraspecific hybridization in a clonal and extremely halotolerant yeast.</title>
        <authorList>
            <person name="Gostincar C."/>
            <person name="Stajich J.E."/>
            <person name="Zupancic J."/>
            <person name="Zalar P."/>
            <person name="Gunde-Cimerman N."/>
        </authorList>
    </citation>
    <scope>NUCLEOTIDE SEQUENCE [LARGE SCALE GENOMIC DNA]</scope>
    <source>
        <strain evidence="2 3">EXF-171</strain>
    </source>
</reference>
<feature type="compositionally biased region" description="Low complexity" evidence="1">
    <location>
        <begin position="340"/>
        <end position="352"/>
    </location>
</feature>
<feature type="compositionally biased region" description="Polar residues" evidence="1">
    <location>
        <begin position="482"/>
        <end position="494"/>
    </location>
</feature>
<evidence type="ECO:0000313" key="3">
    <source>
        <dbReference type="Proteomes" id="UP000281468"/>
    </source>
</evidence>
<feature type="region of interest" description="Disordered" evidence="1">
    <location>
        <begin position="479"/>
        <end position="498"/>
    </location>
</feature>
<dbReference type="EMBL" id="QWIQ01000418">
    <property type="protein sequence ID" value="RMY88380.1"/>
    <property type="molecule type" value="Genomic_DNA"/>
</dbReference>
<dbReference type="VEuPathDB" id="FungiDB:BTJ68_02433"/>
<feature type="compositionally biased region" description="Basic and acidic residues" evidence="1">
    <location>
        <begin position="86"/>
        <end position="105"/>
    </location>
</feature>
<feature type="compositionally biased region" description="Basic and acidic residues" evidence="1">
    <location>
        <begin position="145"/>
        <end position="161"/>
    </location>
</feature>
<feature type="region of interest" description="Disordered" evidence="1">
    <location>
        <begin position="520"/>
        <end position="540"/>
    </location>
</feature>
<feature type="region of interest" description="Disordered" evidence="1">
    <location>
        <begin position="1"/>
        <end position="364"/>
    </location>
</feature>
<feature type="compositionally biased region" description="Basic and acidic residues" evidence="1">
    <location>
        <begin position="32"/>
        <end position="47"/>
    </location>
</feature>
<gene>
    <name evidence="2" type="ORF">D0862_10465</name>
</gene>
<feature type="compositionally biased region" description="Basic and acidic residues" evidence="1">
    <location>
        <begin position="119"/>
        <end position="134"/>
    </location>
</feature>
<dbReference type="AlphaFoldDB" id="A0A3M7FHP0"/>
<sequence>MFSGTTPLNIAMAPNAPVRKFAPTPVETSTKSSKDRKQSPEQDEKPQPRRFAVEPVSTEQKSSKDRHSHGSTSLPRSKRFAPEPVSVEHKSSKDRQGNSDSDKPAPRRFAPEPVSVEQRSSRDKSKESEAEKPQGRRFVPQLEVTEAKSSRGRSEDDDKQSKPRRFAPQLVEESASRGVSKESSPVGRSRFAPQLAETTYRSNRAQGNTNGSGGPPRKFAPVLLDTASRSRRSGKAPTAAAPLNFKTESGFQLHARENRRHIRGDKTPAGEGEGDGGVQMDGLSSGNQLDPAEIMAAHPELRRRELSPMDGTTPRRYSGSSSRNHAYQAPHLEPIESSESEQLSHSSSVSSSPGANGSPLTLSDSSFNEIYNHATRRRESVDDTFQQYLLQLEAKKAQQRFEEQALAAFPNSDFHEPVAHYVMDEESSEDMEIDDRPVTWAGYDEDILISMARRRESTVKVTWEQLEMQRHAERLEQERNAAKTTAKQPSQSPWWQPDTYGAVQTERELKSMRDRARPPLLGNDIVFPRSKSPEPARFDVTQGSSTLRNQMCYLTEHASSQRSGEDEGLWHPPAQGNEHVLAARLKAAENPDMPSDKGLWGGFCVDDGENKQGTLGVPAGPTGLMTPRPSSPAEHSVNPFEQSFAAPGLAAPQNGIKTPPGGAHPGDARIDNVILDDQELDDLMRNEYPDSFVTQVYNYLSLGYPTLAKPFDEELAKISGIPISELRRDDKVAKQTPRGYIRLGPDFEGGGGQGLTEQNCMRWQALKRYIREWARQEKNMVKVDGPFGNWGTGARRGSWAI</sequence>
<comment type="caution">
    <text evidence="2">The sequence shown here is derived from an EMBL/GenBank/DDBJ whole genome shotgun (WGS) entry which is preliminary data.</text>
</comment>
<name>A0A3M7FHP0_HORWE</name>
<protein>
    <submittedName>
        <fullName evidence="2">Uncharacterized protein</fullName>
    </submittedName>
</protein>
<organism evidence="2 3">
    <name type="scientific">Hortaea werneckii</name>
    <name type="common">Black yeast</name>
    <name type="synonym">Cladosporium werneckii</name>
    <dbReference type="NCBI Taxonomy" id="91943"/>
    <lineage>
        <taxon>Eukaryota</taxon>
        <taxon>Fungi</taxon>
        <taxon>Dikarya</taxon>
        <taxon>Ascomycota</taxon>
        <taxon>Pezizomycotina</taxon>
        <taxon>Dothideomycetes</taxon>
        <taxon>Dothideomycetidae</taxon>
        <taxon>Mycosphaerellales</taxon>
        <taxon>Teratosphaeriaceae</taxon>
        <taxon>Hortaea</taxon>
    </lineage>
</organism>